<keyword evidence="4 6" id="KW-1133">Transmembrane helix</keyword>
<organism evidence="8 9">
    <name type="scientific">Stackebrandtia nassauensis (strain DSM 44728 / CIP 108903 / NRRL B-16338 / NBRC 102104 / LLR-40K-21)</name>
    <dbReference type="NCBI Taxonomy" id="446470"/>
    <lineage>
        <taxon>Bacteria</taxon>
        <taxon>Bacillati</taxon>
        <taxon>Actinomycetota</taxon>
        <taxon>Actinomycetes</taxon>
        <taxon>Glycomycetales</taxon>
        <taxon>Glycomycetaceae</taxon>
        <taxon>Stackebrandtia</taxon>
    </lineage>
</organism>
<dbReference type="RefSeq" id="WP_013017425.1">
    <property type="nucleotide sequence ID" value="NC_013947.1"/>
</dbReference>
<keyword evidence="5 6" id="KW-0472">Membrane</keyword>
<feature type="transmembrane region" description="Helical" evidence="6">
    <location>
        <begin position="151"/>
        <end position="170"/>
    </location>
</feature>
<dbReference type="Proteomes" id="UP000000844">
    <property type="component" value="Chromosome"/>
</dbReference>
<dbReference type="PANTHER" id="PTHR30566:SF25">
    <property type="entry name" value="INNER MEMBRANE PROTEIN"/>
    <property type="match status" value="1"/>
</dbReference>
<dbReference type="SUPFAM" id="SSF50182">
    <property type="entry name" value="Sm-like ribonucleoproteins"/>
    <property type="match status" value="1"/>
</dbReference>
<dbReference type="SUPFAM" id="SSF82861">
    <property type="entry name" value="Mechanosensitive channel protein MscS (YggB), transmembrane region"/>
    <property type="match status" value="1"/>
</dbReference>
<feature type="domain" description="Mechanosensitive ion channel MscS" evidence="7">
    <location>
        <begin position="173"/>
        <end position="239"/>
    </location>
</feature>
<dbReference type="KEGG" id="sna:Snas_2161"/>
<feature type="transmembrane region" description="Helical" evidence="6">
    <location>
        <begin position="124"/>
        <end position="145"/>
    </location>
</feature>
<feature type="transmembrane region" description="Helical" evidence="6">
    <location>
        <begin position="6"/>
        <end position="32"/>
    </location>
</feature>
<evidence type="ECO:0000256" key="4">
    <source>
        <dbReference type="ARBA" id="ARBA00022989"/>
    </source>
</evidence>
<dbReference type="InterPro" id="IPR023408">
    <property type="entry name" value="MscS_beta-dom_sf"/>
</dbReference>
<dbReference type="Pfam" id="PF00924">
    <property type="entry name" value="MS_channel_2nd"/>
    <property type="match status" value="1"/>
</dbReference>
<accession>D3Q1Y7</accession>
<keyword evidence="9" id="KW-1185">Reference proteome</keyword>
<proteinExistence type="inferred from homology"/>
<comment type="similarity">
    <text evidence="2">Belongs to the MscS (TC 1.A.23) family.</text>
</comment>
<dbReference type="InterPro" id="IPR010920">
    <property type="entry name" value="LSM_dom_sf"/>
</dbReference>
<dbReference type="GO" id="GO:0016020">
    <property type="term" value="C:membrane"/>
    <property type="evidence" value="ECO:0007669"/>
    <property type="project" value="UniProtKB-SubCell"/>
</dbReference>
<dbReference type="Gene3D" id="2.30.30.60">
    <property type="match status" value="1"/>
</dbReference>
<name>D3Q1Y7_STANL</name>
<evidence type="ECO:0000256" key="1">
    <source>
        <dbReference type="ARBA" id="ARBA00004141"/>
    </source>
</evidence>
<evidence type="ECO:0000256" key="2">
    <source>
        <dbReference type="ARBA" id="ARBA00008017"/>
    </source>
</evidence>
<sequence length="365" mass="40283">MNEIAPAILIPAVAVSVALIASAVRLVVKLLLRKSPRAVEMLTQIYRPTQAMVVLSATRAAINVGQDFQWRAVASHILLLAMFASGAWLANRLLRVARMSVDRVYNRADGSSARRRQRRTQIMVFYRTACALVWIIAVGIMFLTLPGARAIGTSLLASAGVAGVVVGFAAQTMLKNFLAGLGLAFGDTIRLGDAVEIEGEWGHIEDIALSYVVVKIWDERRLVLPTSYFNDHAFRNWSRESADVQGTVDIDVDWRLPVDPIREELTRIVSASSNWDGRKCNLMVSESVGPLKRLRPLVSANDGEVLWDLRCEVREKLIDFIVANYPDCVPGLRVETHGSPQESRITAILPLQPTRHDGHGPVSED</sequence>
<keyword evidence="3 6" id="KW-0812">Transmembrane</keyword>
<feature type="transmembrane region" description="Helical" evidence="6">
    <location>
        <begin position="68"/>
        <end position="90"/>
    </location>
</feature>
<evidence type="ECO:0000313" key="9">
    <source>
        <dbReference type="Proteomes" id="UP000000844"/>
    </source>
</evidence>
<dbReference type="PANTHER" id="PTHR30566">
    <property type="entry name" value="YNAI-RELATED MECHANOSENSITIVE ION CHANNEL"/>
    <property type="match status" value="1"/>
</dbReference>
<gene>
    <name evidence="8" type="ordered locus">Snas_2161</name>
</gene>
<dbReference type="InterPro" id="IPR006685">
    <property type="entry name" value="MscS_channel_2nd"/>
</dbReference>
<dbReference type="eggNOG" id="COG0668">
    <property type="taxonomic scope" value="Bacteria"/>
</dbReference>
<reference evidence="8 9" key="1">
    <citation type="journal article" date="2009" name="Stand. Genomic Sci.">
        <title>Complete genome sequence of Stackebrandtia nassauensis type strain (LLR-40K-21).</title>
        <authorList>
            <person name="Munk C."/>
            <person name="Lapidus A."/>
            <person name="Copeland A."/>
            <person name="Jando M."/>
            <person name="Mayilraj S."/>
            <person name="Glavina Del Rio T."/>
            <person name="Nolan M."/>
            <person name="Chen F."/>
            <person name="Lucas S."/>
            <person name="Tice H."/>
            <person name="Cheng J.F."/>
            <person name="Han C."/>
            <person name="Detter J.C."/>
            <person name="Bruce D."/>
            <person name="Goodwin L."/>
            <person name="Chain P."/>
            <person name="Pitluck S."/>
            <person name="Goker M."/>
            <person name="Ovchinikova G."/>
            <person name="Pati A."/>
            <person name="Ivanova N."/>
            <person name="Mavromatis K."/>
            <person name="Chen A."/>
            <person name="Palaniappan K."/>
            <person name="Land M."/>
            <person name="Hauser L."/>
            <person name="Chang Y.J."/>
            <person name="Jeffries C.D."/>
            <person name="Bristow J."/>
            <person name="Eisen J.A."/>
            <person name="Markowitz V."/>
            <person name="Hugenholtz P."/>
            <person name="Kyrpides N.C."/>
            <person name="Klenk H.P."/>
        </authorList>
    </citation>
    <scope>NUCLEOTIDE SEQUENCE [LARGE SCALE GENOMIC DNA]</scope>
    <source>
        <strain evidence="9">DSM 44728 / CIP 108903 / NRRL B-16338 / NBRC 102104 / LLR-40K-21</strain>
    </source>
</reference>
<evidence type="ECO:0000256" key="6">
    <source>
        <dbReference type="SAM" id="Phobius"/>
    </source>
</evidence>
<evidence type="ECO:0000256" key="5">
    <source>
        <dbReference type="ARBA" id="ARBA00023136"/>
    </source>
</evidence>
<comment type="subcellular location">
    <subcellularLocation>
        <location evidence="1">Membrane</location>
        <topology evidence="1">Multi-pass membrane protein</topology>
    </subcellularLocation>
</comment>
<evidence type="ECO:0000256" key="3">
    <source>
        <dbReference type="ARBA" id="ARBA00022692"/>
    </source>
</evidence>
<dbReference type="Gene3D" id="1.10.287.1260">
    <property type="match status" value="1"/>
</dbReference>
<dbReference type="STRING" id="446470.Snas_2161"/>
<dbReference type="GO" id="GO:0055085">
    <property type="term" value="P:transmembrane transport"/>
    <property type="evidence" value="ECO:0007669"/>
    <property type="project" value="InterPro"/>
</dbReference>
<protein>
    <submittedName>
        <fullName evidence="8">MscS Mechanosensitive ion channel</fullName>
    </submittedName>
</protein>
<evidence type="ECO:0000313" key="8">
    <source>
        <dbReference type="EMBL" id="ADD41854.1"/>
    </source>
</evidence>
<dbReference type="AlphaFoldDB" id="D3Q1Y7"/>
<dbReference type="OrthoDB" id="9792218at2"/>
<dbReference type="InterPro" id="IPR011014">
    <property type="entry name" value="MscS_channel_TM-2"/>
</dbReference>
<evidence type="ECO:0000259" key="7">
    <source>
        <dbReference type="Pfam" id="PF00924"/>
    </source>
</evidence>
<dbReference type="EMBL" id="CP001778">
    <property type="protein sequence ID" value="ADD41854.1"/>
    <property type="molecule type" value="Genomic_DNA"/>
</dbReference>
<dbReference type="HOGENOM" id="CLU_021080_0_0_11"/>